<evidence type="ECO:0000256" key="3">
    <source>
        <dbReference type="SAM" id="MobiDB-lite"/>
    </source>
</evidence>
<keyword evidence="2" id="KW-0904">Protein phosphatase</keyword>
<evidence type="ECO:0000259" key="4">
    <source>
        <dbReference type="PROSITE" id="PS50056"/>
    </source>
</evidence>
<accession>A0ABP1NX73</accession>
<dbReference type="InterPro" id="IPR000387">
    <property type="entry name" value="Tyr_Pase_dom"/>
</dbReference>
<protein>
    <recommendedName>
        <fullName evidence="4">Tyrosine specific protein phosphatases domain-containing protein</fullName>
    </recommendedName>
</protein>
<dbReference type="PROSITE" id="PS50056">
    <property type="entry name" value="TYR_PHOSPHATASE_2"/>
    <property type="match status" value="1"/>
</dbReference>
<evidence type="ECO:0000256" key="2">
    <source>
        <dbReference type="ARBA" id="ARBA00022912"/>
    </source>
</evidence>
<dbReference type="PROSITE" id="PS00383">
    <property type="entry name" value="TYR_PHOSPHATASE_1"/>
    <property type="match status" value="1"/>
</dbReference>
<dbReference type="PANTHER" id="PTHR10367">
    <property type="entry name" value="MRNA-CAPPING ENZYME"/>
    <property type="match status" value="1"/>
</dbReference>
<feature type="region of interest" description="Disordered" evidence="3">
    <location>
        <begin position="296"/>
        <end position="333"/>
    </location>
</feature>
<feature type="compositionally biased region" description="Pro residues" evidence="3">
    <location>
        <begin position="316"/>
        <end position="331"/>
    </location>
</feature>
<dbReference type="InterPro" id="IPR051029">
    <property type="entry name" value="mRNA_Capping_Enz/RNA_Phosphat"/>
</dbReference>
<dbReference type="InterPro" id="IPR000340">
    <property type="entry name" value="Dual-sp_phosphatase_cat-dom"/>
</dbReference>
<dbReference type="InterPro" id="IPR020422">
    <property type="entry name" value="TYR_PHOSPHATASE_DUAL_dom"/>
</dbReference>
<organism evidence="5 6">
    <name type="scientific">Xylocopa violacea</name>
    <name type="common">Violet carpenter bee</name>
    <name type="synonym">Apis violacea</name>
    <dbReference type="NCBI Taxonomy" id="135666"/>
    <lineage>
        <taxon>Eukaryota</taxon>
        <taxon>Metazoa</taxon>
        <taxon>Ecdysozoa</taxon>
        <taxon>Arthropoda</taxon>
        <taxon>Hexapoda</taxon>
        <taxon>Insecta</taxon>
        <taxon>Pterygota</taxon>
        <taxon>Neoptera</taxon>
        <taxon>Endopterygota</taxon>
        <taxon>Hymenoptera</taxon>
        <taxon>Apocrita</taxon>
        <taxon>Aculeata</taxon>
        <taxon>Apoidea</taxon>
        <taxon>Anthophila</taxon>
        <taxon>Apidae</taxon>
        <taxon>Xylocopa</taxon>
        <taxon>Xylocopa</taxon>
    </lineage>
</organism>
<evidence type="ECO:0000313" key="6">
    <source>
        <dbReference type="Proteomes" id="UP001642520"/>
    </source>
</evidence>
<dbReference type="Gene3D" id="3.90.190.10">
    <property type="entry name" value="Protein tyrosine phosphatase superfamily"/>
    <property type="match status" value="1"/>
</dbReference>
<evidence type="ECO:0000256" key="1">
    <source>
        <dbReference type="ARBA" id="ARBA00022801"/>
    </source>
</evidence>
<feature type="domain" description="Tyrosine specific protein phosphatases" evidence="4">
    <location>
        <begin position="99"/>
        <end position="167"/>
    </location>
</feature>
<keyword evidence="6" id="KW-1185">Reference proteome</keyword>
<evidence type="ECO:0000313" key="5">
    <source>
        <dbReference type="EMBL" id="CAL7945641.1"/>
    </source>
</evidence>
<name>A0ABP1NX73_XYLVO</name>
<dbReference type="Proteomes" id="UP001642520">
    <property type="component" value="Unassembled WGS sequence"/>
</dbReference>
<dbReference type="Pfam" id="PF00782">
    <property type="entry name" value="DSPc"/>
    <property type="match status" value="1"/>
</dbReference>
<gene>
    <name evidence="5" type="ORF">XYLVIOL_LOCUS7327</name>
</gene>
<proteinExistence type="predicted"/>
<comment type="caution">
    <text evidence="5">The sequence shown here is derived from an EMBL/GenBank/DDBJ whole genome shotgun (WGS) entry which is preliminary data.</text>
</comment>
<dbReference type="InterPro" id="IPR029021">
    <property type="entry name" value="Prot-tyrosine_phosphatase-like"/>
</dbReference>
<dbReference type="InterPro" id="IPR016130">
    <property type="entry name" value="Tyr_Pase_AS"/>
</dbReference>
<keyword evidence="1" id="KW-0378">Hydrolase</keyword>
<dbReference type="SUPFAM" id="SSF52799">
    <property type="entry name" value="(Phosphotyrosine protein) phosphatases II"/>
    <property type="match status" value="1"/>
</dbReference>
<dbReference type="PANTHER" id="PTHR10367:SF9">
    <property type="entry name" value="DUAL-SPECIFICITY PHOSPHATASE 11 (RNA_RNP COMPLEX 1-INTERACTING)"/>
    <property type="match status" value="1"/>
</dbReference>
<reference evidence="5 6" key="1">
    <citation type="submission" date="2024-08" db="EMBL/GenBank/DDBJ databases">
        <authorList>
            <person name="Will J Nash"/>
            <person name="Angela Man"/>
            <person name="Seanna McTaggart"/>
            <person name="Kendall Baker"/>
            <person name="Tom Barker"/>
            <person name="Leah Catchpole"/>
            <person name="Alex Durrant"/>
            <person name="Karim Gharbi"/>
            <person name="Naomi Irish"/>
            <person name="Gemy Kaithakottil"/>
            <person name="Debby Ku"/>
            <person name="Aaliyah Providence"/>
            <person name="Felix Shaw"/>
            <person name="David Swarbreck"/>
            <person name="Chris Watkins"/>
            <person name="Ann M. McCartney"/>
            <person name="Giulio Formenti"/>
            <person name="Alice Mouton"/>
            <person name="Noel Vella"/>
            <person name="Bjorn M von Reumont"/>
            <person name="Adriana Vella"/>
            <person name="Wilfried Haerty"/>
        </authorList>
    </citation>
    <scope>NUCLEOTIDE SEQUENCE [LARGE SCALE GENOMIC DNA]</scope>
</reference>
<dbReference type="SMART" id="SM00195">
    <property type="entry name" value="DSPc"/>
    <property type="match status" value="1"/>
</dbReference>
<feature type="region of interest" description="Disordered" evidence="3">
    <location>
        <begin position="413"/>
        <end position="433"/>
    </location>
</feature>
<dbReference type="EMBL" id="CAXAJV020001294">
    <property type="protein sequence ID" value="CAL7945641.1"/>
    <property type="molecule type" value="Genomic_DNA"/>
</dbReference>
<sequence length="433" mass="48811">MSRSIPDRWLEYKPYGTVIKGTKILPFKVPLKAALNNNLEPDKRFTTSMLLEAFPRLKFIIDLTNTNRYYDEKEFTKSDIKYEKIMVHGREVPPLDVVKKFFKTMDDFTSACGEDDIIGVHCTHGVNRTGYFICRYLFQQLGWKLKDCLKAFEEARGYPIEREIYVTALKRTPREKLDTSKPTLSTLNMSGKTVMRWSFRQGRPSPYSIEGRRRFAKDGPFSLPHFGYAGPPPGFRPRPSPPHIPPIPPLSGPLPLYGPRPFRYGPPPPRPVMPPPPPRSRFPIPCFPPPCAARMASGTRLPHAPSARLPHAPSAQLPPLPPPPLPPPPPKSALKRTAVVKRPHKGVSRIRIEIVTSVRGASIRQNRQTSAILPKLLKEQDFTVDTFEENLLAVSGQPNRRLAKGRYNVPLNSGRTAPSMANAVDEGEQRLLK</sequence>